<dbReference type="Proteomes" id="UP000703295">
    <property type="component" value="Unassembled WGS sequence"/>
</dbReference>
<dbReference type="InterPro" id="IPR038143">
    <property type="entry name" value="NigD-like_C_dom_sf"/>
</dbReference>
<evidence type="ECO:0000313" key="3">
    <source>
        <dbReference type="Proteomes" id="UP000703295"/>
    </source>
</evidence>
<dbReference type="RefSeq" id="WP_204474411.1">
    <property type="nucleotide sequence ID" value="NZ_JACJJW010000004.1"/>
</dbReference>
<evidence type="ECO:0000313" key="2">
    <source>
        <dbReference type="EMBL" id="MBM6757560.1"/>
    </source>
</evidence>
<feature type="domain" description="NigD-like C-terminal" evidence="1">
    <location>
        <begin position="116"/>
        <end position="222"/>
    </location>
</feature>
<dbReference type="PROSITE" id="PS51257">
    <property type="entry name" value="PROKAR_LIPOPROTEIN"/>
    <property type="match status" value="1"/>
</dbReference>
<dbReference type="Gene3D" id="2.60.40.2370">
    <property type="entry name" value="NigD-like, C-terminal beta sandwich domain"/>
    <property type="match status" value="1"/>
</dbReference>
<proteinExistence type="predicted"/>
<dbReference type="InterPro" id="IPR035376">
    <property type="entry name" value="NigD_C"/>
</dbReference>
<accession>A0ABS2ETE7</accession>
<dbReference type="InterPro" id="IPR038179">
    <property type="entry name" value="NigD-like_N_sf"/>
</dbReference>
<dbReference type="Gene3D" id="2.40.50.500">
    <property type="entry name" value="NigD-like N-terminal OB domain"/>
    <property type="match status" value="1"/>
</dbReference>
<comment type="caution">
    <text evidence="2">The sequence shown here is derived from an EMBL/GenBank/DDBJ whole genome shotgun (WGS) entry which is preliminary data.</text>
</comment>
<gene>
    <name evidence="2" type="ORF">H6A31_02430</name>
</gene>
<name>A0ABS2ETE7_9BACE</name>
<organism evidence="2 3">
    <name type="scientific">Bacteroides mediterraneensis</name>
    <dbReference type="NCBI Taxonomy" id="1841856"/>
    <lineage>
        <taxon>Bacteria</taxon>
        <taxon>Pseudomonadati</taxon>
        <taxon>Bacteroidota</taxon>
        <taxon>Bacteroidia</taxon>
        <taxon>Bacteroidales</taxon>
        <taxon>Bacteroidaceae</taxon>
        <taxon>Bacteroides</taxon>
    </lineage>
</organism>
<dbReference type="Pfam" id="PF17415">
    <property type="entry name" value="NigD_C"/>
    <property type="match status" value="1"/>
</dbReference>
<protein>
    <submittedName>
        <fullName evidence="2">NigD-like N-terminal domain-containing protein</fullName>
    </submittedName>
</protein>
<keyword evidence="3" id="KW-1185">Reference proteome</keyword>
<reference evidence="2 3" key="1">
    <citation type="journal article" date="2021" name="Sci. Rep.">
        <title>The distribution of antibiotic resistance genes in chicken gut microbiota commensals.</title>
        <authorList>
            <person name="Juricova H."/>
            <person name="Matiasovicova J."/>
            <person name="Kubasova T."/>
            <person name="Cejkova D."/>
            <person name="Rychlik I."/>
        </authorList>
    </citation>
    <scope>NUCLEOTIDE SEQUENCE [LARGE SCALE GENOMIC DNA]</scope>
    <source>
        <strain evidence="2 3">An801</strain>
    </source>
</reference>
<dbReference type="EMBL" id="JACJJW010000004">
    <property type="protein sequence ID" value="MBM6757560.1"/>
    <property type="molecule type" value="Genomic_DNA"/>
</dbReference>
<sequence length="222" mass="25275">MKQLRILLSIFACLLLLGSCKKDEEYVYPNVISTFIDVSTDSSGTVEKLITDKKETLQILNQEGLDGLTPDSIYRTVSIYEPKEIDTQGNATALLYSCQLIISVKPVTVDKLPNGTAKTDPLNIQSVWQSGDYINLILLPMAKDKSHIFHFMEEGITDDEDGKRTLHLTLYHDQNGDYEAFTRKSYLSVPLWAYEGRLTSGDRIILRIHTYEKGFVNYEFTY</sequence>
<evidence type="ECO:0000259" key="1">
    <source>
        <dbReference type="Pfam" id="PF17415"/>
    </source>
</evidence>